<sequence>MSMFDQGAVRERPFLSRVKNQPQDEGISEAAFFESVSDDAMLEAIKKAAKVNDRSDAAAACVQWVSGGDADFDELDALLYGLSGGQDDKELNESQEAMYESLLDEAGDFIHQVSNAKDEDIEMMSEDDDAAERVFESLSSAISDVDTDELVAEYSVRDSMMMEATKKVIRDGVLKLVKTKKRRRRMTPAQKAALKKARMKARSGAAKAARKKSMRKRKARGL</sequence>
<reference evidence="2" key="1">
    <citation type="submission" date="2021-11" db="EMBL/GenBank/DDBJ databases">
        <authorList>
            <person name="Rodrigo-Torres L."/>
            <person name="Arahal R. D."/>
            <person name="Lucena T."/>
        </authorList>
    </citation>
    <scope>NUCLEOTIDE SEQUENCE</scope>
    <source>
        <strain evidence="2">CECT 7928</strain>
    </source>
</reference>
<gene>
    <name evidence="2" type="ORF">VMF7928_04374</name>
</gene>
<evidence type="ECO:0000313" key="3">
    <source>
        <dbReference type="Proteomes" id="UP000838748"/>
    </source>
</evidence>
<name>A0ABN8E8X3_9VIBR</name>
<evidence type="ECO:0000313" key="2">
    <source>
        <dbReference type="EMBL" id="CAH0543044.1"/>
    </source>
</evidence>
<proteinExistence type="predicted"/>
<organism evidence="2 3">
    <name type="scientific">Vibrio marisflavi CECT 7928</name>
    <dbReference type="NCBI Taxonomy" id="634439"/>
    <lineage>
        <taxon>Bacteria</taxon>
        <taxon>Pseudomonadati</taxon>
        <taxon>Pseudomonadota</taxon>
        <taxon>Gammaproteobacteria</taxon>
        <taxon>Vibrionales</taxon>
        <taxon>Vibrionaceae</taxon>
        <taxon>Vibrio</taxon>
    </lineage>
</organism>
<dbReference type="EMBL" id="CAKLDM010000004">
    <property type="protein sequence ID" value="CAH0543044.1"/>
    <property type="molecule type" value="Genomic_DNA"/>
</dbReference>
<protein>
    <submittedName>
        <fullName evidence="2">Uncharacterized protein</fullName>
    </submittedName>
</protein>
<dbReference type="RefSeq" id="WP_237363888.1">
    <property type="nucleotide sequence ID" value="NZ_CAKLDM010000004.1"/>
</dbReference>
<keyword evidence="3" id="KW-1185">Reference proteome</keyword>
<evidence type="ECO:0000256" key="1">
    <source>
        <dbReference type="SAM" id="MobiDB-lite"/>
    </source>
</evidence>
<feature type="compositionally biased region" description="Basic residues" evidence="1">
    <location>
        <begin position="208"/>
        <end position="222"/>
    </location>
</feature>
<comment type="caution">
    <text evidence="2">The sequence shown here is derived from an EMBL/GenBank/DDBJ whole genome shotgun (WGS) entry which is preliminary data.</text>
</comment>
<accession>A0ABN8E8X3</accession>
<dbReference type="Proteomes" id="UP000838748">
    <property type="component" value="Unassembled WGS sequence"/>
</dbReference>
<feature type="region of interest" description="Disordered" evidence="1">
    <location>
        <begin position="180"/>
        <end position="222"/>
    </location>
</feature>